<feature type="domain" description="FAD/NAD(P)-binding" evidence="3">
    <location>
        <begin position="9"/>
        <end position="297"/>
    </location>
</feature>
<protein>
    <recommendedName>
        <fullName evidence="3">FAD/NAD(P)-binding domain-containing protein</fullName>
    </recommendedName>
</protein>
<organism evidence="4 5">
    <name type="scientific">Candidatus Dojkabacteria bacterium HGW-Dojkabacteria-1</name>
    <dbReference type="NCBI Taxonomy" id="2013761"/>
    <lineage>
        <taxon>Bacteria</taxon>
        <taxon>Candidatus Dojkabacteria</taxon>
    </lineage>
</organism>
<dbReference type="Pfam" id="PF07992">
    <property type="entry name" value="Pyr_redox_2"/>
    <property type="match status" value="1"/>
</dbReference>
<keyword evidence="2" id="KW-0560">Oxidoreductase</keyword>
<dbReference type="EMBL" id="PHAO01000001">
    <property type="protein sequence ID" value="PKN02810.1"/>
    <property type="molecule type" value="Genomic_DNA"/>
</dbReference>
<evidence type="ECO:0000313" key="5">
    <source>
        <dbReference type="Proteomes" id="UP000233417"/>
    </source>
</evidence>
<sequence>MPDTLNKIYDIAIVGSGPAGFSASIYASRYKLSNIVFGKLLGGTISEAHKVCNYPGVSDISGYDLGIKFHEQAKELGGEYSSEHIIDIQKMDDKFKLITDKQKEYFAKTVILGIGTNRNKLNLENEDRFLGKGLSYCATCDAMFFKDKVVTVVGGSNAATMAASMLSDIAKKVYLIYRGTELKGEPMWIEQVEAKENIEIIYTTVLIGLEGQEKLEKIKLSRPHNGSEYLDTDGVFVEIGSVPNVDLANKLGLELDEKKYIKVEENQATSLDGIWAAGDCTSASNRFRQVVTAASEGSIAANSIFGYLKGGRSCGSATEVY</sequence>
<dbReference type="PRINTS" id="PR00469">
    <property type="entry name" value="PNDRDTASEII"/>
</dbReference>
<dbReference type="AlphaFoldDB" id="A0A2N2F3M6"/>
<dbReference type="PROSITE" id="PS00116">
    <property type="entry name" value="DNA_POLYMERASE_B"/>
    <property type="match status" value="1"/>
</dbReference>
<gene>
    <name evidence="4" type="ORF">CVU76_02175</name>
</gene>
<evidence type="ECO:0000259" key="3">
    <source>
        <dbReference type="Pfam" id="PF07992"/>
    </source>
</evidence>
<dbReference type="Proteomes" id="UP000233417">
    <property type="component" value="Unassembled WGS sequence"/>
</dbReference>
<dbReference type="Gene3D" id="3.50.50.60">
    <property type="entry name" value="FAD/NAD(P)-binding domain"/>
    <property type="match status" value="2"/>
</dbReference>
<dbReference type="GO" id="GO:0003676">
    <property type="term" value="F:nucleic acid binding"/>
    <property type="evidence" value="ECO:0007669"/>
    <property type="project" value="InterPro"/>
</dbReference>
<dbReference type="InterPro" id="IPR036188">
    <property type="entry name" value="FAD/NAD-bd_sf"/>
</dbReference>
<proteinExistence type="predicted"/>
<evidence type="ECO:0000256" key="2">
    <source>
        <dbReference type="ARBA" id="ARBA00023002"/>
    </source>
</evidence>
<dbReference type="GO" id="GO:0016491">
    <property type="term" value="F:oxidoreductase activity"/>
    <property type="evidence" value="ECO:0007669"/>
    <property type="project" value="UniProtKB-KW"/>
</dbReference>
<accession>A0A2N2F3M6</accession>
<dbReference type="InterPro" id="IPR017964">
    <property type="entry name" value="DNA-dir_DNA_pol_B_CS"/>
</dbReference>
<dbReference type="SUPFAM" id="SSF51905">
    <property type="entry name" value="FAD/NAD(P)-binding domain"/>
    <property type="match status" value="1"/>
</dbReference>
<dbReference type="GO" id="GO:0000166">
    <property type="term" value="F:nucleotide binding"/>
    <property type="evidence" value="ECO:0007669"/>
    <property type="project" value="InterPro"/>
</dbReference>
<comment type="caution">
    <text evidence="4">The sequence shown here is derived from an EMBL/GenBank/DDBJ whole genome shotgun (WGS) entry which is preliminary data.</text>
</comment>
<dbReference type="PRINTS" id="PR00368">
    <property type="entry name" value="FADPNR"/>
</dbReference>
<evidence type="ECO:0000256" key="1">
    <source>
        <dbReference type="ARBA" id="ARBA00022630"/>
    </source>
</evidence>
<evidence type="ECO:0000313" key="4">
    <source>
        <dbReference type="EMBL" id="PKN02810.1"/>
    </source>
</evidence>
<name>A0A2N2F3M6_9BACT</name>
<dbReference type="InterPro" id="IPR023753">
    <property type="entry name" value="FAD/NAD-binding_dom"/>
</dbReference>
<dbReference type="InterPro" id="IPR050097">
    <property type="entry name" value="Ferredoxin-NADP_redctase_2"/>
</dbReference>
<keyword evidence="1" id="KW-0285">Flavoprotein</keyword>
<dbReference type="PANTHER" id="PTHR48105">
    <property type="entry name" value="THIOREDOXIN REDUCTASE 1-RELATED-RELATED"/>
    <property type="match status" value="1"/>
</dbReference>
<reference evidence="4 5" key="1">
    <citation type="journal article" date="2017" name="ISME J.">
        <title>Potential for microbial H2 and metal transformations associated with novel bacteria and archaea in deep terrestrial subsurface sediments.</title>
        <authorList>
            <person name="Hernsdorf A.W."/>
            <person name="Amano Y."/>
            <person name="Miyakawa K."/>
            <person name="Ise K."/>
            <person name="Suzuki Y."/>
            <person name="Anantharaman K."/>
            <person name="Probst A."/>
            <person name="Burstein D."/>
            <person name="Thomas B.C."/>
            <person name="Banfield J.F."/>
        </authorList>
    </citation>
    <scope>NUCLEOTIDE SEQUENCE [LARGE SCALE GENOMIC DNA]</scope>
    <source>
        <strain evidence="4">HGW-Dojkabacteria-1</strain>
    </source>
</reference>